<comment type="catalytic activity">
    <reaction evidence="10">
        <text>an acyl phosphate + sn-glycerol 3-phosphate = a 1-acyl-sn-glycero-3-phosphate + phosphate</text>
        <dbReference type="Rhea" id="RHEA:34075"/>
        <dbReference type="ChEBI" id="CHEBI:43474"/>
        <dbReference type="ChEBI" id="CHEBI:57597"/>
        <dbReference type="ChEBI" id="CHEBI:57970"/>
        <dbReference type="ChEBI" id="CHEBI:59918"/>
        <dbReference type="EC" id="2.3.1.275"/>
    </reaction>
</comment>
<evidence type="ECO:0000256" key="8">
    <source>
        <dbReference type="ARBA" id="ARBA00023209"/>
    </source>
</evidence>
<dbReference type="GO" id="GO:0005886">
    <property type="term" value="C:plasma membrane"/>
    <property type="evidence" value="ECO:0007669"/>
    <property type="project" value="UniProtKB-SubCell"/>
</dbReference>
<dbReference type="InterPro" id="IPR003811">
    <property type="entry name" value="G3P_acylTferase_PlsY"/>
</dbReference>
<keyword evidence="3 10" id="KW-0808">Transferase</keyword>
<feature type="transmembrane region" description="Helical" evidence="10">
    <location>
        <begin position="333"/>
        <end position="351"/>
    </location>
</feature>
<dbReference type="AlphaFoldDB" id="A0A832I6C1"/>
<keyword evidence="9 10" id="KW-1208">Phospholipid metabolism</keyword>
<evidence type="ECO:0000313" key="11">
    <source>
        <dbReference type="EMBL" id="HGZ79281.1"/>
    </source>
</evidence>
<dbReference type="UniPathway" id="UPA00085"/>
<keyword evidence="2 10" id="KW-0444">Lipid biosynthesis</keyword>
<evidence type="ECO:0000256" key="2">
    <source>
        <dbReference type="ARBA" id="ARBA00022516"/>
    </source>
</evidence>
<dbReference type="Pfam" id="PF02660">
    <property type="entry name" value="G3P_acyltransf"/>
    <property type="match status" value="1"/>
</dbReference>
<feature type="transmembrane region" description="Helical" evidence="10">
    <location>
        <begin position="182"/>
        <end position="203"/>
    </location>
</feature>
<evidence type="ECO:0000256" key="10">
    <source>
        <dbReference type="HAMAP-Rule" id="MF_01043"/>
    </source>
</evidence>
<keyword evidence="8 10" id="KW-0594">Phospholipid biosynthesis</keyword>
<reference evidence="11" key="1">
    <citation type="journal article" date="2020" name="mSystems">
        <title>Genome- and Community-Level Interaction Insights into Carbon Utilization and Element Cycling Functions of Hydrothermarchaeota in Hydrothermal Sediment.</title>
        <authorList>
            <person name="Zhou Z."/>
            <person name="Liu Y."/>
            <person name="Xu W."/>
            <person name="Pan J."/>
            <person name="Luo Z.H."/>
            <person name="Li M."/>
        </authorList>
    </citation>
    <scope>NUCLEOTIDE SEQUENCE [LARGE SCALE GENOMIC DNA]</scope>
    <source>
        <strain evidence="11">SpSt-86</strain>
    </source>
</reference>
<dbReference type="GO" id="GO:0008654">
    <property type="term" value="P:phospholipid biosynthetic process"/>
    <property type="evidence" value="ECO:0007669"/>
    <property type="project" value="UniProtKB-UniRule"/>
</dbReference>
<comment type="caution">
    <text evidence="10">Lacks conserved residue(s) required for the propagation of feature annotation.</text>
</comment>
<gene>
    <name evidence="10" type="primary">plsY</name>
    <name evidence="11" type="ORF">ENW55_04780</name>
</gene>
<keyword evidence="7 10" id="KW-0472">Membrane</keyword>
<evidence type="ECO:0000256" key="1">
    <source>
        <dbReference type="ARBA" id="ARBA00022475"/>
    </source>
</evidence>
<comment type="function">
    <text evidence="10">Catalyzes the transfer of an acyl group from acyl-phosphate (acyl-PO(4)) to glycerol-3-phosphate (G3P) to form lysophosphatidic acid (LPA). This enzyme utilizes acyl-phosphate as fatty acyl donor, but not acyl-CoA or acyl-ACP.</text>
</comment>
<accession>A0A832I6C1</accession>
<sequence length="402" mass="44757">MVNGGVVVGTIVAILLGYLLGSFLPAYFITRTLLGVDIREIGTKHAGTTNVYRNVGLWPAVFTALYDTSKGVLAFKLSSLLGLPEHVCFVSAMSAVAGHVFPFYLQFRGGRGAATTVGILLYFLWTEWLKLPFSTLLSDLSILALIVLVLFLTSRRGDVVGLFVLPALALLVMVRMPDRSHFIVLPVLVLLTINLYNIIVWRLIKFQEDIRPWRVLIRPAAFLLLILGYHIEKTSFMFLMSVLIAIFLVLDLVRLSHRRVERFFHDEFKFKMFKETERKRLSSMTLFLLGVTLSYLFFEDELAIAACSFLILGDLAAKIIGMNFGKKKLFHKTVEGTLAHLVLCIYTAYVLHVMNFVPLGVGLLGAIAATICEVLPLAINDNVSVPLFSGIVMNVVKGVIRG</sequence>
<comment type="subcellular location">
    <subcellularLocation>
        <location evidence="10">Cell membrane</location>
        <topology evidence="10">Multi-pass membrane protein</topology>
    </subcellularLocation>
</comment>
<evidence type="ECO:0000256" key="7">
    <source>
        <dbReference type="ARBA" id="ARBA00023136"/>
    </source>
</evidence>
<keyword evidence="1 10" id="KW-1003">Cell membrane</keyword>
<dbReference type="EC" id="2.3.1.275" evidence="10"/>
<proteinExistence type="inferred from homology"/>
<dbReference type="PANTHER" id="PTHR30309">
    <property type="entry name" value="INNER MEMBRANE PROTEIN YGIH"/>
    <property type="match status" value="1"/>
</dbReference>
<feature type="transmembrane region" description="Helical" evidence="10">
    <location>
        <begin position="109"/>
        <end position="125"/>
    </location>
</feature>
<evidence type="ECO:0000256" key="9">
    <source>
        <dbReference type="ARBA" id="ARBA00023264"/>
    </source>
</evidence>
<keyword evidence="4 10" id="KW-0812">Transmembrane</keyword>
<dbReference type="HAMAP" id="MF_01043">
    <property type="entry name" value="PlsY"/>
    <property type="match status" value="1"/>
</dbReference>
<dbReference type="EMBL" id="DTKQ01000036">
    <property type="protein sequence ID" value="HGZ79281.1"/>
    <property type="molecule type" value="Genomic_DNA"/>
</dbReference>
<dbReference type="GO" id="GO:0043772">
    <property type="term" value="F:acyl-phosphate glycerol-3-phosphate acyltransferase activity"/>
    <property type="evidence" value="ECO:0007669"/>
    <property type="project" value="UniProtKB-UniRule"/>
</dbReference>
<feature type="transmembrane region" description="Helical" evidence="10">
    <location>
        <begin position="281"/>
        <end position="297"/>
    </location>
</feature>
<comment type="similarity">
    <text evidence="10">Belongs to the PlsY family.</text>
</comment>
<protein>
    <recommendedName>
        <fullName evidence="10">Glycerol-3-phosphate acyltransferase</fullName>
    </recommendedName>
    <alternativeName>
        <fullName evidence="10">Acyl-PO4 G3P acyltransferase</fullName>
    </alternativeName>
    <alternativeName>
        <fullName evidence="10">Acyl-phosphate--glycerol-3-phosphate acyltransferase</fullName>
    </alternativeName>
    <alternativeName>
        <fullName evidence="10">G3P acyltransferase</fullName>
        <shortName evidence="10">GPAT</shortName>
        <ecNumber evidence="10">2.3.1.275</ecNumber>
    </alternativeName>
    <alternativeName>
        <fullName evidence="10">Lysophosphatidic acid synthase</fullName>
        <shortName evidence="10">LPA synthase</shortName>
    </alternativeName>
</protein>
<feature type="transmembrane region" description="Helical" evidence="10">
    <location>
        <begin position="131"/>
        <end position="152"/>
    </location>
</feature>
<feature type="transmembrane region" description="Helical" evidence="10">
    <location>
        <begin position="237"/>
        <end position="255"/>
    </location>
</feature>
<feature type="transmembrane region" description="Helical" evidence="10">
    <location>
        <begin position="215"/>
        <end position="231"/>
    </location>
</feature>
<keyword evidence="5 10" id="KW-1133">Transmembrane helix</keyword>
<dbReference type="PANTHER" id="PTHR30309:SF0">
    <property type="entry name" value="GLYCEROL-3-PHOSPHATE ACYLTRANSFERASE-RELATED"/>
    <property type="match status" value="1"/>
</dbReference>
<name>A0A832I6C1_9THEM</name>
<keyword evidence="6 10" id="KW-0443">Lipid metabolism</keyword>
<feature type="transmembrane region" description="Helical" evidence="10">
    <location>
        <begin position="303"/>
        <end position="321"/>
    </location>
</feature>
<evidence type="ECO:0000256" key="5">
    <source>
        <dbReference type="ARBA" id="ARBA00022989"/>
    </source>
</evidence>
<comment type="pathway">
    <text evidence="10">Lipid metabolism; phospholipid metabolism.</text>
</comment>
<evidence type="ECO:0000256" key="3">
    <source>
        <dbReference type="ARBA" id="ARBA00022679"/>
    </source>
</evidence>
<comment type="caution">
    <text evidence="11">The sequence shown here is derived from an EMBL/GenBank/DDBJ whole genome shotgun (WGS) entry which is preliminary data.</text>
</comment>
<organism evidence="11">
    <name type="scientific">Pseudothermotoga hypogea</name>
    <dbReference type="NCBI Taxonomy" id="57487"/>
    <lineage>
        <taxon>Bacteria</taxon>
        <taxon>Thermotogati</taxon>
        <taxon>Thermotogota</taxon>
        <taxon>Thermotogae</taxon>
        <taxon>Thermotogales</taxon>
        <taxon>Thermotogaceae</taxon>
        <taxon>Pseudothermotoga</taxon>
    </lineage>
</organism>
<feature type="transmembrane region" description="Helical" evidence="10">
    <location>
        <begin position="159"/>
        <end position="176"/>
    </location>
</feature>
<feature type="transmembrane region" description="Helical" evidence="10">
    <location>
        <begin position="6"/>
        <end position="29"/>
    </location>
</feature>
<evidence type="ECO:0000256" key="6">
    <source>
        <dbReference type="ARBA" id="ARBA00023098"/>
    </source>
</evidence>
<dbReference type="SMART" id="SM01207">
    <property type="entry name" value="G3P_acyltransf"/>
    <property type="match status" value="1"/>
</dbReference>
<evidence type="ECO:0000256" key="4">
    <source>
        <dbReference type="ARBA" id="ARBA00022692"/>
    </source>
</evidence>
<comment type="subunit">
    <text evidence="10">Probably interacts with PlsX.</text>
</comment>